<dbReference type="InterPro" id="IPR016147">
    <property type="entry name" value="Pili_assmbl_chaperone_N"/>
</dbReference>
<keyword evidence="1" id="KW-0732">Signal</keyword>
<dbReference type="eggNOG" id="COG3121">
    <property type="taxonomic scope" value="Bacteria"/>
</dbReference>
<name>I3ZK18_TERRK</name>
<evidence type="ECO:0000313" key="4">
    <source>
        <dbReference type="Proteomes" id="UP000006056"/>
    </source>
</evidence>
<feature type="signal peptide" evidence="1">
    <location>
        <begin position="1"/>
        <end position="25"/>
    </location>
</feature>
<evidence type="ECO:0000256" key="1">
    <source>
        <dbReference type="SAM" id="SignalP"/>
    </source>
</evidence>
<keyword evidence="4" id="KW-1185">Reference proteome</keyword>
<protein>
    <submittedName>
        <fullName evidence="3">P pilus assembly protein, chaperone PapD</fullName>
    </submittedName>
</protein>
<proteinExistence type="predicted"/>
<dbReference type="Gene3D" id="2.60.40.10">
    <property type="entry name" value="Immunoglobulins"/>
    <property type="match status" value="1"/>
</dbReference>
<dbReference type="InterPro" id="IPR013783">
    <property type="entry name" value="Ig-like_fold"/>
</dbReference>
<dbReference type="GO" id="GO:0030288">
    <property type="term" value="C:outer membrane-bounded periplasmic space"/>
    <property type="evidence" value="ECO:0007669"/>
    <property type="project" value="InterPro"/>
</dbReference>
<dbReference type="Proteomes" id="UP000006056">
    <property type="component" value="Chromosome"/>
</dbReference>
<dbReference type="KEGG" id="trs:Terro_3369"/>
<dbReference type="PANTHER" id="PTHR30251">
    <property type="entry name" value="PILUS ASSEMBLY CHAPERONE"/>
    <property type="match status" value="1"/>
</dbReference>
<dbReference type="AlphaFoldDB" id="I3ZK18"/>
<evidence type="ECO:0000259" key="2">
    <source>
        <dbReference type="Pfam" id="PF00345"/>
    </source>
</evidence>
<evidence type="ECO:0000313" key="3">
    <source>
        <dbReference type="EMBL" id="AFL89586.1"/>
    </source>
</evidence>
<gene>
    <name evidence="3" type="ordered locus">Terro_3369</name>
</gene>
<dbReference type="HOGENOM" id="CLU_076533_3_1_0"/>
<dbReference type="InterPro" id="IPR008962">
    <property type="entry name" value="PapD-like_sf"/>
</dbReference>
<organism evidence="3 4">
    <name type="scientific">Terriglobus roseus (strain DSM 18391 / NRRL B-41598 / KBS 63)</name>
    <dbReference type="NCBI Taxonomy" id="926566"/>
    <lineage>
        <taxon>Bacteria</taxon>
        <taxon>Pseudomonadati</taxon>
        <taxon>Acidobacteriota</taxon>
        <taxon>Terriglobia</taxon>
        <taxon>Terriglobales</taxon>
        <taxon>Acidobacteriaceae</taxon>
        <taxon>Terriglobus</taxon>
    </lineage>
</organism>
<dbReference type="Pfam" id="PF00345">
    <property type="entry name" value="PapD_N"/>
    <property type="match status" value="1"/>
</dbReference>
<dbReference type="EMBL" id="CP003379">
    <property type="protein sequence ID" value="AFL89586.1"/>
    <property type="molecule type" value="Genomic_DNA"/>
</dbReference>
<dbReference type="InterPro" id="IPR050643">
    <property type="entry name" value="Periplasmic_pilus_chap"/>
</dbReference>
<feature type="domain" description="Pili assembly chaperone N-terminal" evidence="2">
    <location>
        <begin position="29"/>
        <end position="140"/>
    </location>
</feature>
<dbReference type="GO" id="GO:0071555">
    <property type="term" value="P:cell wall organization"/>
    <property type="evidence" value="ECO:0007669"/>
    <property type="project" value="InterPro"/>
</dbReference>
<feature type="chain" id="PRO_5003684965" evidence="1">
    <location>
        <begin position="26"/>
        <end position="243"/>
    </location>
</feature>
<dbReference type="PANTHER" id="PTHR30251:SF4">
    <property type="entry name" value="SLR1668 PROTEIN"/>
    <property type="match status" value="1"/>
</dbReference>
<reference evidence="3 4" key="1">
    <citation type="submission" date="2012-06" db="EMBL/GenBank/DDBJ databases">
        <title>Complete genome of Terriglobus roseus DSM 18391.</title>
        <authorList>
            <consortium name="US DOE Joint Genome Institute (JGI-PGF)"/>
            <person name="Lucas S."/>
            <person name="Copeland A."/>
            <person name="Lapidus A."/>
            <person name="Glavina del Rio T."/>
            <person name="Dalin E."/>
            <person name="Tice H."/>
            <person name="Bruce D."/>
            <person name="Goodwin L."/>
            <person name="Pitluck S."/>
            <person name="Peters L."/>
            <person name="Mikhailova N."/>
            <person name="Munk A.C.C."/>
            <person name="Kyrpides N."/>
            <person name="Mavromatis K."/>
            <person name="Ivanova N."/>
            <person name="Brettin T."/>
            <person name="Detter J.C."/>
            <person name="Han C."/>
            <person name="Larimer F."/>
            <person name="Land M."/>
            <person name="Hauser L."/>
            <person name="Markowitz V."/>
            <person name="Cheng J.-F."/>
            <person name="Hugenholtz P."/>
            <person name="Woyke T."/>
            <person name="Wu D."/>
            <person name="Brambilla E."/>
            <person name="Klenk H.-P."/>
            <person name="Eisen J.A."/>
        </authorList>
    </citation>
    <scope>NUCLEOTIDE SEQUENCE [LARGE SCALE GENOMIC DNA]</scope>
    <source>
        <strain evidence="4">DSM 18391 / NRRL B-41598 / KBS 63</strain>
    </source>
</reference>
<dbReference type="SUPFAM" id="SSF49354">
    <property type="entry name" value="PapD-like"/>
    <property type="match status" value="1"/>
</dbReference>
<dbReference type="STRING" id="926566.Terro_3369"/>
<accession>I3ZK18</accession>
<sequence length="243" mass="26640">MRGKRFRLSLLLGLTPLITFCGLHAQTLAVEPVNLFFLPGQKIVTLTLKNPASEPITVQGRAFTWAQEGNADPLNATDAILISPPMATIRPGESQVVRVAMRQPASERESTYRLLIDQLPSAARPKEVSILLRLSIPVFVEADVHATAKFEFRVEHHRDGKSILIVANNGQIHDSVRDIHLKTSDGSVWKAVVPGLPYVLAGAERRWPIVPEGTAHAMPHEFSLTAQTDSGALVRQVSVTEEP</sequence>